<keyword evidence="1" id="KW-0813">Transport</keyword>
<dbReference type="KEGG" id="seri:SERIO_v1c00620"/>
<dbReference type="PATRIC" id="fig|743698.3.peg.63"/>
<dbReference type="RefSeq" id="WP_047790950.1">
    <property type="nucleotide sequence ID" value="NZ_CP011856.1"/>
</dbReference>
<dbReference type="AlphaFoldDB" id="A0A0H3XK06"/>
<reference evidence="3" key="2">
    <citation type="submission" date="2015-06" db="EMBL/GenBank/DDBJ databases">
        <title>Complete genome sequence of Spiroplasma eriocheiris TDA-040725-5 (DSM 21848).</title>
        <authorList>
            <person name="Lo W.-S."/>
            <person name="Kuo C.-H."/>
        </authorList>
    </citation>
    <scope>NUCLEOTIDE SEQUENCE [LARGE SCALE GENOMIC DNA]</scope>
    <source>
        <strain evidence="3">TDA-040725-5</strain>
    </source>
</reference>
<name>A0A0H3XK06_9MOLU</name>
<dbReference type="InterPro" id="IPR027417">
    <property type="entry name" value="P-loop_NTPase"/>
</dbReference>
<keyword evidence="3" id="KW-1185">Reference proteome</keyword>
<dbReference type="InterPro" id="IPR050153">
    <property type="entry name" value="Metal_Ion_Import_ABC"/>
</dbReference>
<evidence type="ECO:0000256" key="1">
    <source>
        <dbReference type="ARBA" id="ARBA00022448"/>
    </source>
</evidence>
<evidence type="ECO:0008006" key="4">
    <source>
        <dbReference type="Google" id="ProtNLM"/>
    </source>
</evidence>
<gene>
    <name evidence="2" type="ORF">SERIO_v1c00620</name>
</gene>
<evidence type="ECO:0000313" key="3">
    <source>
        <dbReference type="Proteomes" id="UP000035661"/>
    </source>
</evidence>
<organism evidence="2 3">
    <name type="scientific">Spiroplasma eriocheiris</name>
    <dbReference type="NCBI Taxonomy" id="315358"/>
    <lineage>
        <taxon>Bacteria</taxon>
        <taxon>Bacillati</taxon>
        <taxon>Mycoplasmatota</taxon>
        <taxon>Mollicutes</taxon>
        <taxon>Entomoplasmatales</taxon>
        <taxon>Spiroplasmataceae</taxon>
        <taxon>Spiroplasma</taxon>
    </lineage>
</organism>
<evidence type="ECO:0000313" key="2">
    <source>
        <dbReference type="EMBL" id="AKM53664.1"/>
    </source>
</evidence>
<protein>
    <recommendedName>
        <fullName evidence="4">ABC transporter ATP-binding protein</fullName>
    </recommendedName>
</protein>
<dbReference type="Gene3D" id="3.40.50.300">
    <property type="entry name" value="P-loop containing nucleotide triphosphate hydrolases"/>
    <property type="match status" value="1"/>
</dbReference>
<reference evidence="2 3" key="1">
    <citation type="journal article" date="2015" name="Genome Biol. Evol.">
        <title>Found and Lost: The Fates of Horizontally Acquired Genes in Arthropod-Symbiotic Spiroplasma.</title>
        <authorList>
            <person name="Lo W.S."/>
            <person name="Gasparich G.E."/>
            <person name="Kuo C.H."/>
        </authorList>
    </citation>
    <scope>NUCLEOTIDE SEQUENCE [LARGE SCALE GENOMIC DNA]</scope>
    <source>
        <strain evidence="3">TDA-040725-5</strain>
    </source>
</reference>
<proteinExistence type="predicted"/>
<dbReference type="SUPFAM" id="SSF50331">
    <property type="entry name" value="MOP-like"/>
    <property type="match status" value="1"/>
</dbReference>
<dbReference type="STRING" id="315358.SERIO_v1c00620"/>
<dbReference type="InterPro" id="IPR008995">
    <property type="entry name" value="Mo/tungstate-bd_C_term_dom"/>
</dbReference>
<dbReference type="Proteomes" id="UP000035661">
    <property type="component" value="Chromosome"/>
</dbReference>
<dbReference type="PANTHER" id="PTHR42734">
    <property type="entry name" value="METAL TRANSPORT SYSTEM ATP-BINDING PROTEIN TM_0124-RELATED"/>
    <property type="match status" value="1"/>
</dbReference>
<sequence length="640" mass="76117">MGLEFNNIVYKRYKKIIFNDLSFRINNKESLGVFFENKISQRYFLKFLLGKKKVNKGTIYLNKKNITTLLTKERKIAYVPPAAFRLGFLPTKLRLTYNILKTPKFLHEATIKYLKNKYAYRELLAMDNDKYRKDLINKVDKILEEYIYNSIKIKEQWMENYRNAIKLFHEKEIKKVLKEDVTGILFQTVKTYVLKKEELRIQEGYLAFLQALWDKIYYISELDYSCDCKYVAKRRKLKVKLFTFNEAKLICEKYLKILRTEIVYQRYHIFKARKSLKKYRFNVVNILMKDNQKKEILKAILKKRNNSILKTWIQLSDDQWYEYNEKQEQLIVTLLPDEASIIKGKVIEYFHKYHLAMLNDTFITKKEDYSELIEKTKNKIVSVSNQAYNYVKELMFDLNIKMNWLRLTKNLSSFDHTKIRLINALLAKKELIVLHHTFDNLTQSEANELYNIINNIKSYNPQITVLVIVKNVENIKNYVNGFLLFDKQNHYKVISQVEATTTPMTLELYKTMFATSENIFQGIYHLSNKTIQLDDIIIKAANLPLTNNQEYIIAINPKYLSFEKTKLYNKETALHFKGSVKTVKKSGGAIVCYFETHHNKIFKLIVDNQQLNLRKLTMIYFEKGAVLVYDKETQKLLGII</sequence>
<accession>A0A0H3XK06</accession>
<dbReference type="SUPFAM" id="SSF52540">
    <property type="entry name" value="P-loop containing nucleoside triphosphate hydrolases"/>
    <property type="match status" value="1"/>
</dbReference>
<dbReference type="EMBL" id="CP011856">
    <property type="protein sequence ID" value="AKM53664.1"/>
    <property type="molecule type" value="Genomic_DNA"/>
</dbReference>